<dbReference type="PRINTS" id="PR01183">
    <property type="entry name" value="RIBORDTASEM1"/>
</dbReference>
<dbReference type="PANTHER" id="PTHR11573:SF30">
    <property type="entry name" value="RIBONUCLEOSIDE-DIPHOSPHATE REDUCTASE 2 SUBUNIT ALPHA"/>
    <property type="match status" value="1"/>
</dbReference>
<dbReference type="InterPro" id="IPR039718">
    <property type="entry name" value="Rrm1"/>
</dbReference>
<dbReference type="InterPro" id="IPR026459">
    <property type="entry name" value="RNR_1b_NrdE"/>
</dbReference>
<dbReference type="RefSeq" id="WP_167695438.1">
    <property type="nucleotide sequence ID" value="NZ_CP118181.1"/>
</dbReference>
<dbReference type="NCBIfam" id="TIGR04170">
    <property type="entry name" value="RNR_1b_NrdE"/>
    <property type="match status" value="1"/>
</dbReference>
<gene>
    <name evidence="12" type="primary">nrdE</name>
    <name evidence="12" type="ORF">HCT48_03835</name>
</gene>
<keyword evidence="13" id="KW-1185">Reference proteome</keyword>
<evidence type="ECO:0000256" key="3">
    <source>
        <dbReference type="ARBA" id="ARBA00022533"/>
    </source>
</evidence>
<dbReference type="AlphaFoldDB" id="A0A968GI11"/>
<dbReference type="PROSITE" id="PS00089">
    <property type="entry name" value="RIBORED_LARGE"/>
    <property type="match status" value="1"/>
</dbReference>
<reference evidence="12" key="1">
    <citation type="submission" date="2020-03" db="EMBL/GenBank/DDBJ databases">
        <title>Spirochaetal bacteria isolated from arthropods constitute a novel genus Entomospira genus novum within the order Spirochaetales.</title>
        <authorList>
            <person name="Grana-Miraglia L."/>
            <person name="Sikutova S."/>
            <person name="Fingerle V."/>
            <person name="Sing A."/>
            <person name="Castillo-Ramirez S."/>
            <person name="Margos G."/>
            <person name="Rudolf I."/>
        </authorList>
    </citation>
    <scope>NUCLEOTIDE SEQUENCE</scope>
    <source>
        <strain evidence="12">BR149</strain>
    </source>
</reference>
<accession>A0A968GI11</accession>
<protein>
    <recommendedName>
        <fullName evidence="2 10">Ribonucleoside-diphosphate reductase</fullName>
        <ecNumber evidence="2 10">1.17.4.1</ecNumber>
    </recommendedName>
</protein>
<evidence type="ECO:0000256" key="9">
    <source>
        <dbReference type="ARBA" id="ARBA00047754"/>
    </source>
</evidence>
<dbReference type="EMBL" id="JAATLM010000001">
    <property type="protein sequence ID" value="NIZ69344.1"/>
    <property type="molecule type" value="Genomic_DNA"/>
</dbReference>
<keyword evidence="5" id="KW-0067">ATP-binding</keyword>
<dbReference type="Pfam" id="PF00317">
    <property type="entry name" value="Ribonuc_red_lgN"/>
    <property type="match status" value="1"/>
</dbReference>
<dbReference type="SUPFAM" id="SSF48168">
    <property type="entry name" value="R1 subunit of ribonucleotide reductase, N-terminal domain"/>
    <property type="match status" value="1"/>
</dbReference>
<dbReference type="Pfam" id="PF02867">
    <property type="entry name" value="Ribonuc_red_lgC"/>
    <property type="match status" value="1"/>
</dbReference>
<dbReference type="GO" id="GO:0009263">
    <property type="term" value="P:deoxyribonucleotide biosynthetic process"/>
    <property type="evidence" value="ECO:0007669"/>
    <property type="project" value="UniProtKB-KW"/>
</dbReference>
<dbReference type="EC" id="1.17.4.1" evidence="2 10"/>
<dbReference type="InterPro" id="IPR013346">
    <property type="entry name" value="NrdE_NrdA_C"/>
</dbReference>
<keyword evidence="8" id="KW-1015">Disulfide bond</keyword>
<dbReference type="NCBIfam" id="TIGR02506">
    <property type="entry name" value="NrdE_NrdA"/>
    <property type="match status" value="1"/>
</dbReference>
<dbReference type="InterPro" id="IPR013554">
    <property type="entry name" value="RNR_N"/>
</dbReference>
<keyword evidence="3" id="KW-0021">Allosteric enzyme</keyword>
<proteinExistence type="inferred from homology"/>
<evidence type="ECO:0000313" key="13">
    <source>
        <dbReference type="Proteomes" id="UP000778951"/>
    </source>
</evidence>
<dbReference type="GO" id="GO:0005971">
    <property type="term" value="C:ribonucleoside-diphosphate reductase complex"/>
    <property type="evidence" value="ECO:0007669"/>
    <property type="project" value="TreeGrafter"/>
</dbReference>
<evidence type="ECO:0000313" key="12">
    <source>
        <dbReference type="EMBL" id="NIZ69344.1"/>
    </source>
</evidence>
<dbReference type="InterPro" id="IPR008926">
    <property type="entry name" value="RNR_R1-su_N"/>
</dbReference>
<dbReference type="SUPFAM" id="SSF51998">
    <property type="entry name" value="PFL-like glycyl radical enzymes"/>
    <property type="match status" value="1"/>
</dbReference>
<dbReference type="PANTHER" id="PTHR11573">
    <property type="entry name" value="RIBONUCLEOSIDE-DIPHOSPHATE REDUCTASE LARGE CHAIN"/>
    <property type="match status" value="1"/>
</dbReference>
<evidence type="ECO:0000256" key="6">
    <source>
        <dbReference type="ARBA" id="ARBA00023002"/>
    </source>
</evidence>
<evidence type="ECO:0000256" key="1">
    <source>
        <dbReference type="ARBA" id="ARBA00010406"/>
    </source>
</evidence>
<evidence type="ECO:0000256" key="7">
    <source>
        <dbReference type="ARBA" id="ARBA00023116"/>
    </source>
</evidence>
<name>A0A968GI11_9SPIO</name>
<comment type="caution">
    <text evidence="12">The sequence shown here is derived from an EMBL/GenBank/DDBJ whole genome shotgun (WGS) entry which is preliminary data.</text>
</comment>
<evidence type="ECO:0000256" key="2">
    <source>
        <dbReference type="ARBA" id="ARBA00012274"/>
    </source>
</evidence>
<dbReference type="InterPro" id="IPR013509">
    <property type="entry name" value="RNR_lsu_N"/>
</dbReference>
<dbReference type="InterPro" id="IPR000788">
    <property type="entry name" value="RNR_lg_C"/>
</dbReference>
<comment type="function">
    <text evidence="10">Provides the precursors necessary for DNA synthesis. Catalyzes the biosynthesis of deoxyribonucleotides from the corresponding ribonucleotides.</text>
</comment>
<keyword evidence="6 10" id="KW-0560">Oxidoreductase</keyword>
<evidence type="ECO:0000256" key="5">
    <source>
        <dbReference type="ARBA" id="ARBA00022840"/>
    </source>
</evidence>
<keyword evidence="7 10" id="KW-0215">Deoxyribonucleotide synthesis</keyword>
<sequence>MEHIEEKHQGDVWLLLNSQLVDMHRQLNNIQKDRDAVHSFLEEHVANHTYPFNSLAGQLQFMVAEGYYEREFLAKYTFEQIEAIFTYAKKHFRGFKSFTAVTKAYQEYLVKERASGRYLESFSDRLSIVSLYHADGDFSLAQMMIQRLIAQDFIPATPTLLNTGRKQRGEFVSCFLLEMGDSLNDINRTIDFAGQLSKVGGGVAINFSNIRARGEPVNGYEGASKGILPLAKIFDVLFRYVDQQGQRPGAGVIYLPVFHADILEFLSAKKINTDQDSRLTTLSIGVIMPNKFIELFKAKEPIYLFYPHSITLEYGVPFSEVVAHMDEWYDRLVNNTHIKKRLVEPALVMETMVQSWSQSGYPYLFFIDNANAVNMIPGSIKQSNLCTEIMQVATLSHYGFYHEKEDRIGMDITCTLSSGHVESMMEHDSIRDTLYSAMQLMSHVTQKSAMAHVPSIHEGNAKLHSVGFGMMGLHGFLVKHNMEYGSAETLNFVDCFFNAVNYWSLRASCDLAKKWGAFDGFADSGYADGRYFVDRGAIYPCYPQVEELFTSITSLPSDEDWQNLAQEVKEFGLYNAYRLAIAPTGSIAYIMSATPSVTPVKNIIEERVYSRSRTFYPAPHLDKEGCLERYASAYDIKKKQIIDTLAVIQKHVDQGISFEVCVHSSCFRATDLVNTMLYAHAKGLKSMYYIRINKAQLEECLVCQI</sequence>
<dbReference type="Proteomes" id="UP000778951">
    <property type="component" value="Unassembled WGS sequence"/>
</dbReference>
<evidence type="ECO:0000259" key="11">
    <source>
        <dbReference type="PROSITE" id="PS00089"/>
    </source>
</evidence>
<keyword evidence="4" id="KW-0547">Nucleotide-binding</keyword>
<dbReference type="Gene3D" id="3.20.70.20">
    <property type="match status" value="1"/>
</dbReference>
<comment type="catalytic activity">
    <reaction evidence="9 10">
        <text>a 2'-deoxyribonucleoside 5'-diphosphate + [thioredoxin]-disulfide + H2O = a ribonucleoside 5'-diphosphate + [thioredoxin]-dithiol</text>
        <dbReference type="Rhea" id="RHEA:23252"/>
        <dbReference type="Rhea" id="RHEA-COMP:10698"/>
        <dbReference type="Rhea" id="RHEA-COMP:10700"/>
        <dbReference type="ChEBI" id="CHEBI:15377"/>
        <dbReference type="ChEBI" id="CHEBI:29950"/>
        <dbReference type="ChEBI" id="CHEBI:50058"/>
        <dbReference type="ChEBI" id="CHEBI:57930"/>
        <dbReference type="ChEBI" id="CHEBI:73316"/>
        <dbReference type="EC" id="1.17.4.1"/>
    </reaction>
</comment>
<evidence type="ECO:0000256" key="4">
    <source>
        <dbReference type="ARBA" id="ARBA00022741"/>
    </source>
</evidence>
<dbReference type="GO" id="GO:0005524">
    <property type="term" value="F:ATP binding"/>
    <property type="evidence" value="ECO:0007669"/>
    <property type="project" value="UniProtKB-KW"/>
</dbReference>
<organism evidence="12 13">
    <name type="scientific">Entomospira culicis</name>
    <dbReference type="NCBI Taxonomy" id="2719989"/>
    <lineage>
        <taxon>Bacteria</taxon>
        <taxon>Pseudomonadati</taxon>
        <taxon>Spirochaetota</taxon>
        <taxon>Spirochaetia</taxon>
        <taxon>Spirochaetales</taxon>
        <taxon>Spirochaetaceae</taxon>
        <taxon>Entomospira</taxon>
    </lineage>
</organism>
<evidence type="ECO:0000256" key="8">
    <source>
        <dbReference type="ARBA" id="ARBA00023157"/>
    </source>
</evidence>
<evidence type="ECO:0000256" key="10">
    <source>
        <dbReference type="RuleBase" id="RU003410"/>
    </source>
</evidence>
<dbReference type="Pfam" id="PF08343">
    <property type="entry name" value="RNR_N"/>
    <property type="match status" value="1"/>
</dbReference>
<dbReference type="Gene3D" id="1.10.1650.20">
    <property type="match status" value="1"/>
</dbReference>
<dbReference type="GO" id="GO:0004748">
    <property type="term" value="F:ribonucleoside-diphosphate reductase activity, thioredoxin disulfide as acceptor"/>
    <property type="evidence" value="ECO:0007669"/>
    <property type="project" value="UniProtKB-EC"/>
</dbReference>
<comment type="similarity">
    <text evidence="1 10">Belongs to the ribonucleoside diphosphate reductase large chain family.</text>
</comment>
<feature type="domain" description="Ribonucleotide reductase large subunit" evidence="11">
    <location>
        <begin position="561"/>
        <end position="583"/>
    </location>
</feature>